<protein>
    <recommendedName>
        <fullName evidence="3">Flagellin</fullName>
    </recommendedName>
</protein>
<dbReference type="Proteomes" id="UP000606921">
    <property type="component" value="Unassembled WGS sequence"/>
</dbReference>
<keyword evidence="6" id="KW-0969">Cilium</keyword>
<dbReference type="EMBL" id="CABFWF030000013">
    <property type="protein sequence ID" value="CAD7044258.1"/>
    <property type="molecule type" value="Genomic_DNA"/>
</dbReference>
<keyword evidence="6" id="KW-0282">Flagellum</keyword>
<dbReference type="Gene3D" id="1.20.1330.10">
    <property type="entry name" value="f41 fragment of flagellin, N-terminal domain"/>
    <property type="match status" value="2"/>
</dbReference>
<dbReference type="InterPro" id="IPR001492">
    <property type="entry name" value="Flagellin"/>
</dbReference>
<organism evidence="6 7">
    <name type="scientific">Pseudorhizobium endolithicum</name>
    <dbReference type="NCBI Taxonomy" id="1191678"/>
    <lineage>
        <taxon>Bacteria</taxon>
        <taxon>Pseudomonadati</taxon>
        <taxon>Pseudomonadota</taxon>
        <taxon>Alphaproteobacteria</taxon>
        <taxon>Hyphomicrobiales</taxon>
        <taxon>Rhizobiaceae</taxon>
        <taxon>Rhizobium/Agrobacterium group</taxon>
        <taxon>Pseudorhizobium</taxon>
    </lineage>
</organism>
<dbReference type="PANTHER" id="PTHR42792">
    <property type="entry name" value="FLAGELLIN"/>
    <property type="match status" value="1"/>
</dbReference>
<feature type="domain" description="Flagellin C-terminal" evidence="5">
    <location>
        <begin position="502"/>
        <end position="579"/>
    </location>
</feature>
<sequence length="580" mass="61352">MTSILTNNSAMAALQTLRAVANSLGETQQRVSTGLRVGTATDNAAYWSISTTMRSDNMALAAVSDALGLGAAKVDTASSGTESVVDLLKVFKARLVTATEDGVDRSKVQAELSQLNEQAESIILSSSFSGVNWLRTNVSAHLMEAGDLPASVVSSFVRSETGNVAVEAITLDLKSISMLNVGGGGILQKELGGIGDIGGFRGTSFTSNAHNGHEVRTFTGPAEFGPTDYVEFEIVLDAGDHSGGVAFTGLRIDKGVIDSALGNNDGKINNAVQMRAVLQRVFDDNLVPAWTTKPTGHTSFTSNDDPARFEIGTKEGSGHPGSSIEIRNVSSDFNGVFPSGFALGLENPADLGLEHDNMYPKATLEFTEPFTISGNAEIYFDVQIGTGPVQAITVSKATVDAALGTTDGVVSDRHQFAAVIAHATTGTGLTASSTDPEFSGKVVFMADQTIHPEAGLRAKAVSIGNVRTNIPWTLEFDLAEVDITNSKFAISEYLRGVEYMLQRAISSASGLGSLKSRIDLQYGFTEKLMANIDKGIGRLVDADMNEESSRLKALQTQEQLALQSLSIANSNSESIMQLFR</sequence>
<dbReference type="InterPro" id="IPR046358">
    <property type="entry name" value="Flagellin_C"/>
</dbReference>
<keyword evidence="6" id="KW-0966">Cell projection</keyword>
<comment type="subcellular location">
    <subcellularLocation>
        <location evidence="3">Secreted</location>
    </subcellularLocation>
    <subcellularLocation>
        <location evidence="3">Bacterial flagellum</location>
    </subcellularLocation>
</comment>
<evidence type="ECO:0000259" key="5">
    <source>
        <dbReference type="Pfam" id="PF00700"/>
    </source>
</evidence>
<gene>
    <name evidence="6" type="ORF">REJC140_03797</name>
</gene>
<dbReference type="PANTHER" id="PTHR42792:SF2">
    <property type="entry name" value="FLAGELLIN"/>
    <property type="match status" value="1"/>
</dbReference>
<accession>A0ABN7JRK1</accession>
<comment type="caution">
    <text evidence="6">The sequence shown here is derived from an EMBL/GenBank/DDBJ whole genome shotgun (WGS) entry which is preliminary data.</text>
</comment>
<dbReference type="SUPFAM" id="SSF64518">
    <property type="entry name" value="Phase 1 flagellin"/>
    <property type="match status" value="1"/>
</dbReference>
<evidence type="ECO:0000313" key="6">
    <source>
        <dbReference type="EMBL" id="CAD7044258.1"/>
    </source>
</evidence>
<keyword evidence="7" id="KW-1185">Reference proteome</keyword>
<dbReference type="Pfam" id="PF00669">
    <property type="entry name" value="Flagellin_N"/>
    <property type="match status" value="1"/>
</dbReference>
<evidence type="ECO:0000256" key="3">
    <source>
        <dbReference type="RuleBase" id="RU362073"/>
    </source>
</evidence>
<evidence type="ECO:0000256" key="1">
    <source>
        <dbReference type="ARBA" id="ARBA00005709"/>
    </source>
</evidence>
<reference evidence="6 7" key="1">
    <citation type="submission" date="2020-11" db="EMBL/GenBank/DDBJ databases">
        <authorList>
            <person name="Lassalle F."/>
        </authorList>
    </citation>
    <scope>NUCLEOTIDE SEQUENCE [LARGE SCALE GENOMIC DNA]</scope>
    <source>
        <strain evidence="6 7">JC140</strain>
    </source>
</reference>
<evidence type="ECO:0000256" key="2">
    <source>
        <dbReference type="ARBA" id="ARBA00023143"/>
    </source>
</evidence>
<keyword evidence="2 3" id="KW-0975">Bacterial flagellum</keyword>
<keyword evidence="3" id="KW-0964">Secreted</keyword>
<name>A0ABN7JRK1_9HYPH</name>
<evidence type="ECO:0000259" key="4">
    <source>
        <dbReference type="Pfam" id="PF00669"/>
    </source>
</evidence>
<proteinExistence type="inferred from homology"/>
<dbReference type="RefSeq" id="WP_142593178.1">
    <property type="nucleotide sequence ID" value="NZ_CABFWF030000013.1"/>
</dbReference>
<dbReference type="Pfam" id="PF00700">
    <property type="entry name" value="Flagellin_C"/>
    <property type="match status" value="1"/>
</dbReference>
<evidence type="ECO:0000313" key="7">
    <source>
        <dbReference type="Proteomes" id="UP000606921"/>
    </source>
</evidence>
<comment type="similarity">
    <text evidence="1 3">Belongs to the bacterial flagellin family.</text>
</comment>
<feature type="domain" description="Flagellin N-terminal" evidence="4">
    <location>
        <begin position="4"/>
        <end position="136"/>
    </location>
</feature>
<comment type="function">
    <text evidence="3">Flagellin is the subunit protein which polymerizes to form the filaments of bacterial flagella.</text>
</comment>
<dbReference type="InterPro" id="IPR001029">
    <property type="entry name" value="Flagellin_N"/>
</dbReference>